<proteinExistence type="predicted"/>
<protein>
    <submittedName>
        <fullName evidence="1">Uncharacterized protein</fullName>
    </submittedName>
</protein>
<name>A0A8S5TZM4_9CAUD</name>
<accession>A0A8S5TZM4</accession>
<organism evidence="1">
    <name type="scientific">Siphoviridae sp. ctuvi3</name>
    <dbReference type="NCBI Taxonomy" id="2825718"/>
    <lineage>
        <taxon>Viruses</taxon>
        <taxon>Duplodnaviria</taxon>
        <taxon>Heunggongvirae</taxon>
        <taxon>Uroviricota</taxon>
        <taxon>Caudoviricetes</taxon>
    </lineage>
</organism>
<dbReference type="EMBL" id="BK015965">
    <property type="protein sequence ID" value="DAF87631.1"/>
    <property type="molecule type" value="Genomic_DNA"/>
</dbReference>
<sequence length="117" mass="12951">MATLTCGNTALPEPVELSTSDEIIWSANTERSSSGDMIGEAIAEKKTLDIKWGVLTESEVKKIKNNLVKGFFPITFRDMGTTHTITVYRGTLTKEHLGYIGDGIYYYKSASVQIVQK</sequence>
<evidence type="ECO:0000313" key="1">
    <source>
        <dbReference type="EMBL" id="DAF87631.1"/>
    </source>
</evidence>
<reference evidence="1" key="1">
    <citation type="journal article" date="2021" name="Proc. Natl. Acad. Sci. U.S.A.">
        <title>A Catalog of Tens of Thousands of Viruses from Human Metagenomes Reveals Hidden Associations with Chronic Diseases.</title>
        <authorList>
            <person name="Tisza M.J."/>
            <person name="Buck C.B."/>
        </authorList>
    </citation>
    <scope>NUCLEOTIDE SEQUENCE</scope>
    <source>
        <strain evidence="1">Ctuvi3</strain>
    </source>
</reference>